<feature type="chain" id="PRO_5008392177" description="histidine kinase" evidence="12">
    <location>
        <begin position="21"/>
        <end position="668"/>
    </location>
</feature>
<evidence type="ECO:0000256" key="4">
    <source>
        <dbReference type="ARBA" id="ARBA00022679"/>
    </source>
</evidence>
<feature type="repeat" description="TPR" evidence="9">
    <location>
        <begin position="244"/>
        <end position="277"/>
    </location>
</feature>
<proteinExistence type="predicted"/>
<dbReference type="RefSeq" id="WP_068761920.1">
    <property type="nucleotide sequence ID" value="NZ_LXIE01000015.1"/>
</dbReference>
<dbReference type="EMBL" id="LXIE01000015">
    <property type="protein sequence ID" value="OAD91311.1"/>
    <property type="molecule type" value="Genomic_DNA"/>
</dbReference>
<keyword evidence="8" id="KW-0902">Two-component regulatory system</keyword>
<dbReference type="GO" id="GO:0016020">
    <property type="term" value="C:membrane"/>
    <property type="evidence" value="ECO:0007669"/>
    <property type="project" value="InterPro"/>
</dbReference>
<comment type="catalytic activity">
    <reaction evidence="1">
        <text>ATP + protein L-histidine = ADP + protein N-phospho-L-histidine.</text>
        <dbReference type="EC" id="2.7.13.3"/>
    </reaction>
</comment>
<evidence type="ECO:0000256" key="5">
    <source>
        <dbReference type="ARBA" id="ARBA00022741"/>
    </source>
</evidence>
<dbReference type="AlphaFoldDB" id="A0A1A9LEY2"/>
<evidence type="ECO:0000256" key="12">
    <source>
        <dbReference type="SAM" id="SignalP"/>
    </source>
</evidence>
<accession>A0A1A9LEY2</accession>
<dbReference type="InterPro" id="IPR036890">
    <property type="entry name" value="HATPase_C_sf"/>
</dbReference>
<keyword evidence="9" id="KW-0802">TPR repeat</keyword>
<evidence type="ECO:0000259" key="13">
    <source>
        <dbReference type="PROSITE" id="PS50109"/>
    </source>
</evidence>
<dbReference type="SUPFAM" id="SSF55874">
    <property type="entry name" value="ATPase domain of HSP90 chaperone/DNA topoisomerase II/histidine kinase"/>
    <property type="match status" value="1"/>
</dbReference>
<keyword evidence="6" id="KW-0418">Kinase</keyword>
<protein>
    <recommendedName>
        <fullName evidence="2">histidine kinase</fullName>
        <ecNumber evidence="2">2.7.13.3</ecNumber>
    </recommendedName>
</protein>
<dbReference type="Gene3D" id="1.20.5.1930">
    <property type="match status" value="1"/>
</dbReference>
<dbReference type="InterPro" id="IPR050482">
    <property type="entry name" value="Sensor_HK_TwoCompSys"/>
</dbReference>
<evidence type="ECO:0000256" key="2">
    <source>
        <dbReference type="ARBA" id="ARBA00012438"/>
    </source>
</evidence>
<dbReference type="InterPro" id="IPR005467">
    <property type="entry name" value="His_kinase_dom"/>
</dbReference>
<name>A0A1A9LEY2_9FLAO</name>
<dbReference type="Gene3D" id="3.30.565.10">
    <property type="entry name" value="Histidine kinase-like ATPase, C-terminal domain"/>
    <property type="match status" value="1"/>
</dbReference>
<keyword evidence="4" id="KW-0808">Transferase</keyword>
<reference evidence="14 15" key="1">
    <citation type="submission" date="2016-05" db="EMBL/GenBank/DDBJ databases">
        <title>Genome sequencing of Vitellibacter soesokkakensis RSSK-12.</title>
        <authorList>
            <person name="Thevarajoo S."/>
            <person name="Selvaratnam C."/>
            <person name="Goh K.M."/>
            <person name="Chan K.-G."/>
            <person name="Chong C.S."/>
        </authorList>
    </citation>
    <scope>NUCLEOTIDE SEQUENCE [LARGE SCALE GENOMIC DNA]</scope>
    <source>
        <strain evidence="14 15">RSSK-12</strain>
    </source>
</reference>
<dbReference type="Proteomes" id="UP000077552">
    <property type="component" value="Unassembled WGS sequence"/>
</dbReference>
<dbReference type="CDD" id="cd16917">
    <property type="entry name" value="HATPase_UhpB-NarQ-NarX-like"/>
    <property type="match status" value="1"/>
</dbReference>
<dbReference type="Pfam" id="PF07730">
    <property type="entry name" value="HisKA_3"/>
    <property type="match status" value="1"/>
</dbReference>
<dbReference type="GO" id="GO:0046983">
    <property type="term" value="F:protein dimerization activity"/>
    <property type="evidence" value="ECO:0007669"/>
    <property type="project" value="InterPro"/>
</dbReference>
<keyword evidence="12" id="KW-0732">Signal</keyword>
<keyword evidence="10" id="KW-0175">Coiled coil</keyword>
<feature type="transmembrane region" description="Helical" evidence="11">
    <location>
        <begin position="440"/>
        <end position="460"/>
    </location>
</feature>
<keyword evidence="7" id="KW-0067">ATP-binding</keyword>
<keyword evidence="11" id="KW-1133">Transmembrane helix</keyword>
<keyword evidence="15" id="KW-1185">Reference proteome</keyword>
<keyword evidence="5" id="KW-0547">Nucleotide-binding</keyword>
<dbReference type="SMART" id="SM00028">
    <property type="entry name" value="TPR"/>
    <property type="match status" value="4"/>
</dbReference>
<keyword evidence="11" id="KW-0472">Membrane</keyword>
<dbReference type="Pfam" id="PF13424">
    <property type="entry name" value="TPR_12"/>
    <property type="match status" value="2"/>
</dbReference>
<dbReference type="PANTHER" id="PTHR24421:SF10">
    <property type="entry name" value="NITRATE_NITRITE SENSOR PROTEIN NARQ"/>
    <property type="match status" value="1"/>
</dbReference>
<gene>
    <name evidence="14" type="ORF">A7A78_12440</name>
</gene>
<evidence type="ECO:0000256" key="3">
    <source>
        <dbReference type="ARBA" id="ARBA00022553"/>
    </source>
</evidence>
<dbReference type="InterPro" id="IPR003594">
    <property type="entry name" value="HATPase_dom"/>
</dbReference>
<evidence type="ECO:0000256" key="9">
    <source>
        <dbReference type="PROSITE-ProRule" id="PRU00339"/>
    </source>
</evidence>
<evidence type="ECO:0000256" key="10">
    <source>
        <dbReference type="SAM" id="Coils"/>
    </source>
</evidence>
<keyword evidence="11" id="KW-0812">Transmembrane</keyword>
<dbReference type="SUPFAM" id="SSF48452">
    <property type="entry name" value="TPR-like"/>
    <property type="match status" value="2"/>
</dbReference>
<dbReference type="STRING" id="1385699.A7A78_12440"/>
<comment type="caution">
    <text evidence="14">The sequence shown here is derived from an EMBL/GenBank/DDBJ whole genome shotgun (WGS) entry which is preliminary data.</text>
</comment>
<dbReference type="EC" id="2.7.13.3" evidence="2"/>
<dbReference type="InterPro" id="IPR011990">
    <property type="entry name" value="TPR-like_helical_dom_sf"/>
</dbReference>
<dbReference type="OrthoDB" id="9778366at2"/>
<organism evidence="14 15">
    <name type="scientific">Aequorivita soesokkakensis</name>
    <dbReference type="NCBI Taxonomy" id="1385699"/>
    <lineage>
        <taxon>Bacteria</taxon>
        <taxon>Pseudomonadati</taxon>
        <taxon>Bacteroidota</taxon>
        <taxon>Flavobacteriia</taxon>
        <taxon>Flavobacteriales</taxon>
        <taxon>Flavobacteriaceae</taxon>
        <taxon>Aequorivita</taxon>
    </lineage>
</organism>
<dbReference type="PROSITE" id="PS50109">
    <property type="entry name" value="HIS_KIN"/>
    <property type="match status" value="1"/>
</dbReference>
<evidence type="ECO:0000313" key="14">
    <source>
        <dbReference type="EMBL" id="OAD91311.1"/>
    </source>
</evidence>
<evidence type="ECO:0000256" key="6">
    <source>
        <dbReference type="ARBA" id="ARBA00022777"/>
    </source>
</evidence>
<evidence type="ECO:0000256" key="1">
    <source>
        <dbReference type="ARBA" id="ARBA00000085"/>
    </source>
</evidence>
<sequence>MRINQTILVICFLWISATHAQQSLIDSLETVISKNTRDIEMANALNKIAGVYSKRDTEKALKYAWRSKALSKTIGNNKSLATSCAILTNIYKNTAQRDSTELYLEALKNLASKANETEWDYLNQVYNSTAGLYYKSIGKTKEALPYLLKGYEYSKKLGNKEEIYGQAINLGNCYYQFADYKKSLQYHFVALKGFESTGNKTGQSFCYNNISNCYYEMNRFHESISYLKKSMKLKKELGDKRGLANAEQNFGNNYMGLGDFVLAEKHFKNAIAINQELDNTPALITNYFNIGRMYSEMDPKKAISFFNKGRILAVKNEDTDMISKIDLEILSNKSISEKQLQNEENAIVNVKAFKDAGKKRDEADGYKNLANYYTQTKQFEKALEYTNKYNDLKDTLKSNEILAQFKNIEEQYNKEKNEKQIILLQKDKEINEQKLNRQRFLMIIFGLIIIFTGVGIYNFINRNRLKQRMQELELRNRIAADLHDEVGSSLSSIYMLSQMAGKTQFDTKGDIMEIIRTNSKETMERMGDIVWMIKPNANEGEGLKYRMEKFVNDICNSQNIDCNFSADDLNELKLSMKQKKNTYLIFKEAVNNAVKYSQTKKLDIKIAQQGKQLEMFIKDFGNGFDEKIVLKGNGLENMQTRANELKGNLRLTSKSNHGTEIQLIFPLS</sequence>
<evidence type="ECO:0000256" key="7">
    <source>
        <dbReference type="ARBA" id="ARBA00022840"/>
    </source>
</evidence>
<dbReference type="Pfam" id="PF02518">
    <property type="entry name" value="HATPase_c"/>
    <property type="match status" value="1"/>
</dbReference>
<keyword evidence="3" id="KW-0597">Phosphoprotein</keyword>
<dbReference type="InterPro" id="IPR011712">
    <property type="entry name" value="Sig_transdc_His_kin_sub3_dim/P"/>
</dbReference>
<evidence type="ECO:0000256" key="8">
    <source>
        <dbReference type="ARBA" id="ARBA00023012"/>
    </source>
</evidence>
<evidence type="ECO:0000313" key="15">
    <source>
        <dbReference type="Proteomes" id="UP000077552"/>
    </source>
</evidence>
<feature type="signal peptide" evidence="12">
    <location>
        <begin position="1"/>
        <end position="20"/>
    </location>
</feature>
<evidence type="ECO:0000256" key="11">
    <source>
        <dbReference type="SAM" id="Phobius"/>
    </source>
</evidence>
<dbReference type="GO" id="GO:0000155">
    <property type="term" value="F:phosphorelay sensor kinase activity"/>
    <property type="evidence" value="ECO:0007669"/>
    <property type="project" value="InterPro"/>
</dbReference>
<dbReference type="GO" id="GO:0005524">
    <property type="term" value="F:ATP binding"/>
    <property type="evidence" value="ECO:0007669"/>
    <property type="project" value="UniProtKB-KW"/>
</dbReference>
<feature type="coiled-coil region" evidence="10">
    <location>
        <begin position="398"/>
        <end position="425"/>
    </location>
</feature>
<dbReference type="Gene3D" id="1.25.40.10">
    <property type="entry name" value="Tetratricopeptide repeat domain"/>
    <property type="match status" value="2"/>
</dbReference>
<dbReference type="PANTHER" id="PTHR24421">
    <property type="entry name" value="NITRATE/NITRITE SENSOR PROTEIN NARX-RELATED"/>
    <property type="match status" value="1"/>
</dbReference>
<dbReference type="InterPro" id="IPR019734">
    <property type="entry name" value="TPR_rpt"/>
</dbReference>
<dbReference type="PROSITE" id="PS50005">
    <property type="entry name" value="TPR"/>
    <property type="match status" value="1"/>
</dbReference>
<feature type="domain" description="Histidine kinase" evidence="13">
    <location>
        <begin position="585"/>
        <end position="668"/>
    </location>
</feature>